<feature type="compositionally biased region" description="Low complexity" evidence="1">
    <location>
        <begin position="115"/>
        <end position="138"/>
    </location>
</feature>
<evidence type="ECO:0000313" key="3">
    <source>
        <dbReference type="Proteomes" id="UP000278143"/>
    </source>
</evidence>
<dbReference type="AlphaFoldDB" id="A0A4P9YSL4"/>
<dbReference type="Proteomes" id="UP000278143">
    <property type="component" value="Unassembled WGS sequence"/>
</dbReference>
<dbReference type="EMBL" id="KZ991522">
    <property type="protein sequence ID" value="RKP22906.1"/>
    <property type="molecule type" value="Genomic_DNA"/>
</dbReference>
<protein>
    <submittedName>
        <fullName evidence="2">Uncharacterized protein</fullName>
    </submittedName>
</protein>
<evidence type="ECO:0000256" key="1">
    <source>
        <dbReference type="SAM" id="MobiDB-lite"/>
    </source>
</evidence>
<feature type="region of interest" description="Disordered" evidence="1">
    <location>
        <begin position="347"/>
        <end position="388"/>
    </location>
</feature>
<feature type="region of interest" description="Disordered" evidence="1">
    <location>
        <begin position="98"/>
        <end position="138"/>
    </location>
</feature>
<reference evidence="3" key="1">
    <citation type="journal article" date="2018" name="Nat. Microbiol.">
        <title>Leveraging single-cell genomics to expand the fungal tree of life.</title>
        <authorList>
            <person name="Ahrendt S.R."/>
            <person name="Quandt C.A."/>
            <person name="Ciobanu D."/>
            <person name="Clum A."/>
            <person name="Salamov A."/>
            <person name="Andreopoulos B."/>
            <person name="Cheng J.F."/>
            <person name="Woyke T."/>
            <person name="Pelin A."/>
            <person name="Henrissat B."/>
            <person name="Reynolds N.K."/>
            <person name="Benny G.L."/>
            <person name="Smith M.E."/>
            <person name="James T.Y."/>
            <person name="Grigoriev I.V."/>
        </authorList>
    </citation>
    <scope>NUCLEOTIDE SEQUENCE [LARGE SCALE GENOMIC DNA]</scope>
    <source>
        <strain evidence="3">Benny S71-1</strain>
    </source>
</reference>
<accession>A0A4P9YSL4</accession>
<organism evidence="2 3">
    <name type="scientific">Syncephalis pseudoplumigaleata</name>
    <dbReference type="NCBI Taxonomy" id="1712513"/>
    <lineage>
        <taxon>Eukaryota</taxon>
        <taxon>Fungi</taxon>
        <taxon>Fungi incertae sedis</taxon>
        <taxon>Zoopagomycota</taxon>
        <taxon>Zoopagomycotina</taxon>
        <taxon>Zoopagomycetes</taxon>
        <taxon>Zoopagales</taxon>
        <taxon>Piptocephalidaceae</taxon>
        <taxon>Syncephalis</taxon>
    </lineage>
</organism>
<keyword evidence="3" id="KW-1185">Reference proteome</keyword>
<evidence type="ECO:0000313" key="2">
    <source>
        <dbReference type="EMBL" id="RKP22906.1"/>
    </source>
</evidence>
<proteinExistence type="predicted"/>
<sequence>MTWSLSDVIKLNLTRGKPQRELMTPEDELDEANLDGADSAAAQPVGVMTRADSAPVVNALADGGENTEDLGKGPSKHRANQSVSTLLTEELGSPSGISILTSPTALKMSPQPKGSMSSITSASENSSNTIVSPATSPFPASPTVATITSPMMRMPSLTDLALTAQAAHHREATGTAVGRIIVTLQSITSAFETAEAAGDDGTDGARDPAIAPPDLARLTGSLTAQSVAVLSTVQQLHSALAGIMLPKSLIDTAAVSTHADRGQRLMDAFRELDGIRSQLLQEAQLLSATVRKARSTGEALPTADLVGRANRILQASDAAVAGARAVARQKEVLSRLLARDQVALVSTPTSETDEATATMGGHRGSSPTSPAAISANGGSGTGSPTGAHAATMSFETRMLASRRTRSIGQLRGGMGSDGGGAQPTAALPRHPQAIQLASSRHALGGTGRRGGPGIARHGRRHDERAAHAHAIRTTIGLACRLATRARCRRTTRHPTDGQHGP</sequence>
<name>A0A4P9YSL4_9FUNG</name>
<gene>
    <name evidence="2" type="ORF">SYNPS1DRAFT_31420</name>
</gene>